<proteinExistence type="predicted"/>
<evidence type="ECO:0000256" key="1">
    <source>
        <dbReference type="SAM" id="MobiDB-lite"/>
    </source>
</evidence>
<gene>
    <name evidence="2" type="ORF">TrCOL_g9717</name>
</gene>
<comment type="caution">
    <text evidence="2">The sequence shown here is derived from an EMBL/GenBank/DDBJ whole genome shotgun (WGS) entry which is preliminary data.</text>
</comment>
<keyword evidence="3" id="KW-1185">Reference proteome</keyword>
<reference evidence="3" key="1">
    <citation type="journal article" date="2023" name="Commun. Biol.">
        <title>Genome analysis of Parmales, the sister group of diatoms, reveals the evolutionary specialization of diatoms from phago-mixotrophs to photoautotrophs.</title>
        <authorList>
            <person name="Ban H."/>
            <person name="Sato S."/>
            <person name="Yoshikawa S."/>
            <person name="Yamada K."/>
            <person name="Nakamura Y."/>
            <person name="Ichinomiya M."/>
            <person name="Sato N."/>
            <person name="Blanc-Mathieu R."/>
            <person name="Endo H."/>
            <person name="Kuwata A."/>
            <person name="Ogata H."/>
        </authorList>
    </citation>
    <scope>NUCLEOTIDE SEQUENCE [LARGE SCALE GENOMIC DNA]</scope>
</reference>
<evidence type="ECO:0000313" key="2">
    <source>
        <dbReference type="EMBL" id="GMI40544.1"/>
    </source>
</evidence>
<dbReference type="Proteomes" id="UP001165065">
    <property type="component" value="Unassembled WGS sequence"/>
</dbReference>
<feature type="compositionally biased region" description="Acidic residues" evidence="1">
    <location>
        <begin position="52"/>
        <end position="73"/>
    </location>
</feature>
<feature type="region of interest" description="Disordered" evidence="1">
    <location>
        <begin position="52"/>
        <end position="96"/>
    </location>
</feature>
<dbReference type="EMBL" id="BRYA01000131">
    <property type="protein sequence ID" value="GMI40544.1"/>
    <property type="molecule type" value="Genomic_DNA"/>
</dbReference>
<name>A0A9W7GCJ9_9STRA</name>
<accession>A0A9W7GCJ9</accession>
<organism evidence="2 3">
    <name type="scientific">Triparma columacea</name>
    <dbReference type="NCBI Taxonomy" id="722753"/>
    <lineage>
        <taxon>Eukaryota</taxon>
        <taxon>Sar</taxon>
        <taxon>Stramenopiles</taxon>
        <taxon>Ochrophyta</taxon>
        <taxon>Bolidophyceae</taxon>
        <taxon>Parmales</taxon>
        <taxon>Triparmaceae</taxon>
        <taxon>Triparma</taxon>
    </lineage>
</organism>
<evidence type="ECO:0000313" key="3">
    <source>
        <dbReference type="Proteomes" id="UP001165065"/>
    </source>
</evidence>
<sequence>MDENGKLSWNYKAMFDLTSWNKDKTKDPIWKHGNVRCILCCSLAEDVVEVMEEEEVEEEEVEEVEEGEVEGDDERSSSNTKKTKKKKNTEVEHTEVQPPEPFHEIIVRNQVPQLCHDGKRVTQRRSTVCVSVTTAGLDDSVVDKAHQHKYMKAGLYWHCGGTGKDAELKQKYRQMEKEDKVGVGEAVPTFMNIVRGTKKPFAATKGEEENLQLDSDCISAMPLDFCGSMGTKENNCKKDMEMMIRAVKNEMLSKKDQGKGKVSDGVKTNYRCGGAQGPIKHASLRKEIYGKHSKFNAKPPRLGVFLIIKNDEGIPIKFRILYFRTKINKSIGKTQQKNPRIAFSPMGGRPQQTYMCGKYFYGDLMEVLEDDDDGELGEEEEVGGGEEKMKVGEEKMKVGEDEVGEDEVGGGEGGVIAGISRTKRKRENVMFDVNREGVNRPELRRGLLLYSAWIINTAYILIALKDASRPTSLESARGTIKLFNKCVEQCREDYEDDEDYDEDDEDYEDYITEAALLLYVAKRKFSIVEHVVGGHFDNVGHDGQRKDFPQIENKLALATKLEDMNVLEIRKYLPDFPEGQCVSPRPGFLYFPKFHVATALPSAECGKMECCCLEDVLHAGADVEFWLEKLVKENSELKDWAKRRAAHTLPSNQHRPIWVEEEKNGEKKLFLHFFSTAMLDW</sequence>
<dbReference type="AlphaFoldDB" id="A0A9W7GCJ9"/>
<protein>
    <submittedName>
        <fullName evidence="2">Uncharacterized protein</fullName>
    </submittedName>
</protein>